<dbReference type="EMBL" id="OP491958">
    <property type="protein sequence ID" value="UZV39725.1"/>
    <property type="molecule type" value="Genomic_DNA"/>
</dbReference>
<keyword evidence="2" id="KW-1185">Reference proteome</keyword>
<sequence length="62" mass="7021">MINLVGDNTCEGIKLKRQKIVKVLGEIEYHSGREYPWLGKQGCVCQFFETREEAIKFASGGD</sequence>
<gene>
    <name evidence="1" type="ORF">APT65_00122</name>
</gene>
<evidence type="ECO:0000313" key="1">
    <source>
        <dbReference type="EMBL" id="UZV39725.1"/>
    </source>
</evidence>
<accession>A0A9E8GAB0</accession>
<organism evidence="1 2">
    <name type="scientific">Aeromonas phage APT65</name>
    <dbReference type="NCBI Taxonomy" id="2982914"/>
    <lineage>
        <taxon>Viruses</taxon>
        <taxon>Duplodnaviria</taxon>
        <taxon>Heunggongvirae</taxon>
        <taxon>Uroviricota</taxon>
        <taxon>Caudoviricetes</taxon>
        <taxon>Aquaneticvirus</taxon>
        <taxon>Aquaneticvirus ApT65</taxon>
    </lineage>
</organism>
<evidence type="ECO:0000313" key="2">
    <source>
        <dbReference type="Proteomes" id="UP001163735"/>
    </source>
</evidence>
<proteinExistence type="predicted"/>
<dbReference type="Proteomes" id="UP001163735">
    <property type="component" value="Segment"/>
</dbReference>
<reference evidence="1" key="1">
    <citation type="submission" date="2022-09" db="EMBL/GenBank/DDBJ databases">
        <authorList>
            <person name="Cebeci A."/>
            <person name="Ture M."/>
            <person name="Alemdag M."/>
            <person name="Altinok I."/>
        </authorList>
    </citation>
    <scope>NUCLEOTIDE SEQUENCE</scope>
</reference>
<protein>
    <submittedName>
        <fullName evidence="1">Uncharacterized protein</fullName>
    </submittedName>
</protein>
<name>A0A9E8GAB0_9CAUD</name>